<organism evidence="2 3">
    <name type="scientific">Pyricularia grisea</name>
    <name type="common">Crabgrass-specific blast fungus</name>
    <name type="synonym">Magnaporthe grisea</name>
    <dbReference type="NCBI Taxonomy" id="148305"/>
    <lineage>
        <taxon>Eukaryota</taxon>
        <taxon>Fungi</taxon>
        <taxon>Dikarya</taxon>
        <taxon>Ascomycota</taxon>
        <taxon>Pezizomycotina</taxon>
        <taxon>Sordariomycetes</taxon>
        <taxon>Sordariomycetidae</taxon>
        <taxon>Magnaporthales</taxon>
        <taxon>Pyriculariaceae</taxon>
        <taxon>Pyricularia</taxon>
    </lineage>
</organism>
<reference evidence="3" key="3">
    <citation type="submission" date="2025-08" db="UniProtKB">
        <authorList>
            <consortium name="RefSeq"/>
        </authorList>
    </citation>
    <scope>IDENTIFICATION</scope>
    <source>
        <strain evidence="3">NI907</strain>
    </source>
</reference>
<dbReference type="RefSeq" id="XP_030983486.1">
    <property type="nucleotide sequence ID" value="XM_031123635.1"/>
</dbReference>
<gene>
    <name evidence="3" type="ORF">PgNI_03581</name>
</gene>
<keyword evidence="2" id="KW-1185">Reference proteome</keyword>
<proteinExistence type="predicted"/>
<sequence>MYLVQPFHIWVLFATSAIALPSQINHPAGYTRGIDALNTNPERHQNTINPDSINAIQASTEGRTYPLHHPEVIKLLTDPTLRSTKHYYCPHCHDGPKSTREEVYDHIETHDPPLNTHTYIKGKDTKITFEKIKE</sequence>
<evidence type="ECO:0008006" key="4">
    <source>
        <dbReference type="Google" id="ProtNLM"/>
    </source>
</evidence>
<keyword evidence="1" id="KW-0732">Signal</keyword>
<feature type="chain" id="PRO_5028356279" description="C2H2-type domain-containing protein" evidence="1">
    <location>
        <begin position="20"/>
        <end position="134"/>
    </location>
</feature>
<reference evidence="3" key="2">
    <citation type="submission" date="2019-10" db="EMBL/GenBank/DDBJ databases">
        <authorList>
            <consortium name="NCBI Genome Project"/>
        </authorList>
    </citation>
    <scope>NUCLEOTIDE SEQUENCE</scope>
    <source>
        <strain evidence="3">NI907</strain>
    </source>
</reference>
<dbReference type="GeneID" id="41958544"/>
<protein>
    <recommendedName>
        <fullName evidence="4">C2H2-type domain-containing protein</fullName>
    </recommendedName>
</protein>
<dbReference type="Proteomes" id="UP000515153">
    <property type="component" value="Unplaced"/>
</dbReference>
<evidence type="ECO:0000313" key="3">
    <source>
        <dbReference type="RefSeq" id="XP_030983486.1"/>
    </source>
</evidence>
<dbReference type="AlphaFoldDB" id="A0A6P8B8D4"/>
<dbReference type="KEGG" id="pgri:PgNI_03581"/>
<feature type="signal peptide" evidence="1">
    <location>
        <begin position="1"/>
        <end position="19"/>
    </location>
</feature>
<accession>A0A6P8B8D4</accession>
<evidence type="ECO:0000313" key="2">
    <source>
        <dbReference type="Proteomes" id="UP000515153"/>
    </source>
</evidence>
<name>A0A6P8B8D4_PYRGI</name>
<evidence type="ECO:0000256" key="1">
    <source>
        <dbReference type="SAM" id="SignalP"/>
    </source>
</evidence>
<reference evidence="3" key="1">
    <citation type="journal article" date="2019" name="Mol. Biol. Evol.">
        <title>Blast fungal genomes show frequent chromosomal changes, gene gains and losses, and effector gene turnover.</title>
        <authorList>
            <person name="Gomez Luciano L.B."/>
            <person name="Jason Tsai I."/>
            <person name="Chuma I."/>
            <person name="Tosa Y."/>
            <person name="Chen Y.H."/>
            <person name="Li J.Y."/>
            <person name="Li M.Y."/>
            <person name="Jade Lu M.Y."/>
            <person name="Nakayashiki H."/>
            <person name="Li W.H."/>
        </authorList>
    </citation>
    <scope>NUCLEOTIDE SEQUENCE</scope>
    <source>
        <strain evidence="3">NI907</strain>
    </source>
</reference>